<dbReference type="GeneID" id="102530775"/>
<dbReference type="Gene3D" id="2.20.25.590">
    <property type="match status" value="1"/>
</dbReference>
<gene>
    <name evidence="9" type="primary">MSMB</name>
</gene>
<keyword evidence="8" id="KW-1185">Reference proteome</keyword>
<dbReference type="PANTHER" id="PTHR10500:SF8">
    <property type="entry name" value="BETA-MICROSEMINOPROTEIN"/>
    <property type="match status" value="1"/>
</dbReference>
<comment type="similarity">
    <text evidence="2 6">Belongs to the beta-microseminoprotein family.</text>
</comment>
<keyword evidence="4" id="KW-0732">Signal</keyword>
<protein>
    <recommendedName>
        <fullName evidence="6">Beta-microseminoprotein</fullName>
    </recommendedName>
</protein>
<name>A0ABM5E270_VICPA</name>
<keyword evidence="7" id="KW-1133">Transmembrane helix</keyword>
<proteinExistence type="inferred from homology"/>
<evidence type="ECO:0000256" key="4">
    <source>
        <dbReference type="ARBA" id="ARBA00022729"/>
    </source>
</evidence>
<organism evidence="8 9">
    <name type="scientific">Vicugna pacos</name>
    <name type="common">Alpaca</name>
    <name type="synonym">Lama pacos</name>
    <dbReference type="NCBI Taxonomy" id="30538"/>
    <lineage>
        <taxon>Eukaryota</taxon>
        <taxon>Metazoa</taxon>
        <taxon>Chordata</taxon>
        <taxon>Craniata</taxon>
        <taxon>Vertebrata</taxon>
        <taxon>Euteleostomi</taxon>
        <taxon>Mammalia</taxon>
        <taxon>Eutheria</taxon>
        <taxon>Laurasiatheria</taxon>
        <taxon>Artiodactyla</taxon>
        <taxon>Tylopoda</taxon>
        <taxon>Camelidae</taxon>
        <taxon>Vicugna</taxon>
    </lineage>
</organism>
<evidence type="ECO:0000256" key="5">
    <source>
        <dbReference type="ARBA" id="ARBA00023157"/>
    </source>
</evidence>
<evidence type="ECO:0000256" key="3">
    <source>
        <dbReference type="ARBA" id="ARBA00022525"/>
    </source>
</evidence>
<dbReference type="PANTHER" id="PTHR10500">
    <property type="entry name" value="BETA-MICROSEMINOPROTEIN"/>
    <property type="match status" value="1"/>
</dbReference>
<accession>A0ABM5E270</accession>
<evidence type="ECO:0000256" key="2">
    <source>
        <dbReference type="ARBA" id="ARBA00010352"/>
    </source>
</evidence>
<evidence type="ECO:0000313" key="8">
    <source>
        <dbReference type="Proteomes" id="UP001652581"/>
    </source>
</evidence>
<dbReference type="Gene3D" id="2.10.70.10">
    <property type="entry name" value="Complement Module, domain 1"/>
    <property type="match status" value="1"/>
</dbReference>
<keyword evidence="7" id="KW-0472">Membrane</keyword>
<evidence type="ECO:0000256" key="1">
    <source>
        <dbReference type="ARBA" id="ARBA00004613"/>
    </source>
</evidence>
<keyword evidence="7" id="KW-0812">Transmembrane</keyword>
<sequence length="123" mass="13744">MTDPFPSLRCQHLNAILVSFVVLATFVTLCSTQCFIIPNQNSGSNECKDLDGITHPLNSQWKTENCEECSCSQNGINCCSLIAIPVEYDTEKCKKVFNKETCSYTVVERDNPENPCAVSQWVL</sequence>
<reference evidence="9" key="1">
    <citation type="submission" date="2025-08" db="UniProtKB">
        <authorList>
            <consortium name="RefSeq"/>
        </authorList>
    </citation>
    <scope>IDENTIFICATION</scope>
</reference>
<keyword evidence="3 6" id="KW-0964">Secreted</keyword>
<feature type="transmembrane region" description="Helical" evidence="7">
    <location>
        <begin position="12"/>
        <end position="29"/>
    </location>
</feature>
<dbReference type="InterPro" id="IPR008735">
    <property type="entry name" value="PSP94"/>
</dbReference>
<evidence type="ECO:0000256" key="7">
    <source>
        <dbReference type="SAM" id="Phobius"/>
    </source>
</evidence>
<dbReference type="RefSeq" id="XP_072827247.1">
    <property type="nucleotide sequence ID" value="XM_072971146.1"/>
</dbReference>
<evidence type="ECO:0000256" key="6">
    <source>
        <dbReference type="RuleBase" id="RU364124"/>
    </source>
</evidence>
<dbReference type="Proteomes" id="UP001652581">
    <property type="component" value="Chromosome 11"/>
</dbReference>
<keyword evidence="5" id="KW-1015">Disulfide bond</keyword>
<evidence type="ECO:0000313" key="9">
    <source>
        <dbReference type="RefSeq" id="XP_072827247.1"/>
    </source>
</evidence>
<dbReference type="Pfam" id="PF05825">
    <property type="entry name" value="PSP94"/>
    <property type="match status" value="1"/>
</dbReference>
<comment type="subcellular location">
    <subcellularLocation>
        <location evidence="1 6">Secreted</location>
    </subcellularLocation>
</comment>